<evidence type="ECO:0000256" key="2">
    <source>
        <dbReference type="SAM" id="SignalP"/>
    </source>
</evidence>
<feature type="region of interest" description="Disordered" evidence="1">
    <location>
        <begin position="543"/>
        <end position="574"/>
    </location>
</feature>
<feature type="domain" description="GEVED" evidence="3">
    <location>
        <begin position="622"/>
        <end position="696"/>
    </location>
</feature>
<evidence type="ECO:0000313" key="5">
    <source>
        <dbReference type="Proteomes" id="UP000216339"/>
    </source>
</evidence>
<protein>
    <recommendedName>
        <fullName evidence="3">GEVED domain-containing protein</fullName>
    </recommendedName>
</protein>
<evidence type="ECO:0000259" key="3">
    <source>
        <dbReference type="Pfam" id="PF20009"/>
    </source>
</evidence>
<name>A0A271IZQ5_9BACT</name>
<dbReference type="Pfam" id="PF20009">
    <property type="entry name" value="GEVED"/>
    <property type="match status" value="3"/>
</dbReference>
<dbReference type="RefSeq" id="WP_095510355.1">
    <property type="nucleotide sequence ID" value="NZ_MQWD01000001.1"/>
</dbReference>
<feature type="signal peptide" evidence="2">
    <location>
        <begin position="1"/>
        <end position="18"/>
    </location>
</feature>
<proteinExistence type="predicted"/>
<evidence type="ECO:0000313" key="4">
    <source>
        <dbReference type="EMBL" id="PAP76693.1"/>
    </source>
</evidence>
<evidence type="ECO:0000256" key="1">
    <source>
        <dbReference type="SAM" id="MobiDB-lite"/>
    </source>
</evidence>
<organism evidence="4 5">
    <name type="scientific">Rubrivirga marina</name>
    <dbReference type="NCBI Taxonomy" id="1196024"/>
    <lineage>
        <taxon>Bacteria</taxon>
        <taxon>Pseudomonadati</taxon>
        <taxon>Rhodothermota</taxon>
        <taxon>Rhodothermia</taxon>
        <taxon>Rhodothermales</taxon>
        <taxon>Rubricoccaceae</taxon>
        <taxon>Rubrivirga</taxon>
    </lineage>
</organism>
<dbReference type="Gene3D" id="2.60.40.10">
    <property type="entry name" value="Immunoglobulins"/>
    <property type="match status" value="1"/>
</dbReference>
<keyword evidence="2" id="KW-0732">Signal</keyword>
<sequence length="959" mass="99430">MRVVLALLFVVVAAPAQAAVVPAEGPGRSVVEISDPVSLDGEPSAGLRSDALIAFLLTGVDLYVLRRVVFLLLLSNTSTAGGGPLDVTNALVVLRLVQQANLIAALLVVRVNGREVPVTYTPCSGEGVASGATGPGGDEENCGASLEIGDVAANEELEIEIEVVGLAPGTATLEATYSQAEFDPVPSNNTASIAIEVAAPPTLSGQKWLDLDGDGGRDDDEGPVDGVPIALADATGTTVAETLTGPVDLDADGAIDPIAERGIYRFDLPETPGAYTVAEPVPDGWTAIPSGGVHEVDVGEMAIDGLDFYNRPPPDLDLDFGDAPDSYRTLWPAGPSHFVFLGQLILGAEIDVEDDGVPTLDASGDDLFIPPPIDQVDDEDGLVGISFGDGGQGQLTVRTNAAGVLDAWFDFDGDGTFLPPPFAADDDHIVVAAPIPSAGEHTVTFDVPSGGRRAGPLRLRFHEVPGGLGVGGLAWDGEVEDHLVAGLDLGDANQDPLEIIPGMPFGYPVRISADGARHLVDDLVKLGENVDAETDLNVALASETGLASNTATGDDNDPDDNRNDGPRDDEDGVAFGEGFVPFTIQLPVGSTDPSAPNPLTRYGLVAGTTGTLTFFPNVDGGLDAWFDWNRDGDWEDDGEHVFANERMGPSTPPPSLDLQAPPNASVGYYHARFRFSRNGALNATGVAPDGEVEDYLMATFPPLDYGDAPAPYPSAVTDGGARHGVGLVRLGAEADPEVDPDADDSDDGVALPDELYRGADMAVPVTTAGDAPAALYAWVDWNADGDWDDDGEQAVAGEVLSPGSHVVTITPPADATPGTTWARFRLSRVALPFVAGAEVDPLVVPFVTEGEVEDYPVEIAANGVAAEDDVAPPETAIESVGPNPARASLSIRVALAERAETTVRLVDALGREVLAMPLGALPAGRHAVPFDVAALPAGLYVVVVDAGAHRLTRPIAVAR</sequence>
<dbReference type="InterPro" id="IPR013783">
    <property type="entry name" value="Ig-like_fold"/>
</dbReference>
<dbReference type="OrthoDB" id="1652165at2"/>
<keyword evidence="5" id="KW-1185">Reference proteome</keyword>
<dbReference type="AlphaFoldDB" id="A0A271IZQ5"/>
<accession>A0A271IZQ5</accession>
<feature type="chain" id="PRO_5013080419" description="GEVED domain-containing protein" evidence="2">
    <location>
        <begin position="19"/>
        <end position="959"/>
    </location>
</feature>
<dbReference type="Proteomes" id="UP000216339">
    <property type="component" value="Unassembled WGS sequence"/>
</dbReference>
<dbReference type="SUPFAM" id="SSF117074">
    <property type="entry name" value="Hypothetical protein PA1324"/>
    <property type="match status" value="1"/>
</dbReference>
<dbReference type="InterPro" id="IPR045474">
    <property type="entry name" value="GEVED"/>
</dbReference>
<feature type="domain" description="GEVED" evidence="3">
    <location>
        <begin position="775"/>
        <end position="857"/>
    </location>
</feature>
<gene>
    <name evidence="4" type="ORF">BSZ37_09700</name>
</gene>
<comment type="caution">
    <text evidence="4">The sequence shown here is derived from an EMBL/GenBank/DDBJ whole genome shotgun (WGS) entry which is preliminary data.</text>
</comment>
<reference evidence="4 5" key="1">
    <citation type="submission" date="2016-11" db="EMBL/GenBank/DDBJ databases">
        <title>Study of marine rhodopsin-containing bacteria.</title>
        <authorList>
            <person name="Yoshizawa S."/>
            <person name="Kumagai Y."/>
            <person name="Kogure K."/>
        </authorList>
    </citation>
    <scope>NUCLEOTIDE SEQUENCE [LARGE SCALE GENOMIC DNA]</scope>
    <source>
        <strain evidence="4 5">SAORIC-28</strain>
    </source>
</reference>
<dbReference type="EMBL" id="MQWD01000001">
    <property type="protein sequence ID" value="PAP76693.1"/>
    <property type="molecule type" value="Genomic_DNA"/>
</dbReference>
<feature type="domain" description="GEVED" evidence="3">
    <location>
        <begin position="405"/>
        <end position="484"/>
    </location>
</feature>